<evidence type="ECO:0000313" key="2">
    <source>
        <dbReference type="EMBL" id="KKW18965.1"/>
    </source>
</evidence>
<protein>
    <submittedName>
        <fullName evidence="2">Uncharacterized protein</fullName>
    </submittedName>
</protein>
<keyword evidence="1" id="KW-0812">Transmembrane</keyword>
<dbReference type="AlphaFoldDB" id="A0A0G1WK10"/>
<keyword evidence="1" id="KW-0472">Membrane</keyword>
<feature type="transmembrane region" description="Helical" evidence="1">
    <location>
        <begin position="17"/>
        <end position="36"/>
    </location>
</feature>
<accession>A0A0G1WK10</accession>
<sequence length="52" mass="5997">MESTVWGVMMRHLRLRIVILVFLFFIILGSFIPNILELADAIARGFHLILIS</sequence>
<name>A0A0G1WK10_9BACT</name>
<organism evidence="2 3">
    <name type="scientific">Candidatus Adlerbacteria bacterium GW2011_GWC1_50_9</name>
    <dbReference type="NCBI Taxonomy" id="1618608"/>
    <lineage>
        <taxon>Bacteria</taxon>
        <taxon>Candidatus Adleribacteriota</taxon>
    </lineage>
</organism>
<dbReference type="Proteomes" id="UP000034201">
    <property type="component" value="Unassembled WGS sequence"/>
</dbReference>
<comment type="caution">
    <text evidence="2">The sequence shown here is derived from an EMBL/GenBank/DDBJ whole genome shotgun (WGS) entry which is preliminary data.</text>
</comment>
<proteinExistence type="predicted"/>
<gene>
    <name evidence="2" type="ORF">UY61_C0071G0003</name>
</gene>
<reference evidence="2 3" key="1">
    <citation type="journal article" date="2015" name="Nature">
        <title>rRNA introns, odd ribosomes, and small enigmatic genomes across a large radiation of phyla.</title>
        <authorList>
            <person name="Brown C.T."/>
            <person name="Hug L.A."/>
            <person name="Thomas B.C."/>
            <person name="Sharon I."/>
            <person name="Castelle C.J."/>
            <person name="Singh A."/>
            <person name="Wilkins M.J."/>
            <person name="Williams K.H."/>
            <person name="Banfield J.F."/>
        </authorList>
    </citation>
    <scope>NUCLEOTIDE SEQUENCE [LARGE SCALE GENOMIC DNA]</scope>
</reference>
<keyword evidence="1" id="KW-1133">Transmembrane helix</keyword>
<evidence type="ECO:0000313" key="3">
    <source>
        <dbReference type="Proteomes" id="UP000034201"/>
    </source>
</evidence>
<dbReference type="EMBL" id="LCQQ01000071">
    <property type="protein sequence ID" value="KKW18965.1"/>
    <property type="molecule type" value="Genomic_DNA"/>
</dbReference>
<evidence type="ECO:0000256" key="1">
    <source>
        <dbReference type="SAM" id="Phobius"/>
    </source>
</evidence>